<keyword evidence="2" id="KW-1185">Reference proteome</keyword>
<dbReference type="RefSeq" id="WP_163285832.1">
    <property type="nucleotide sequence ID" value="NZ_JAAGVY010000026.1"/>
</dbReference>
<organism evidence="1 2">
    <name type="scientific">Cryomorpha ignava</name>
    <dbReference type="NCBI Taxonomy" id="101383"/>
    <lineage>
        <taxon>Bacteria</taxon>
        <taxon>Pseudomonadati</taxon>
        <taxon>Bacteroidota</taxon>
        <taxon>Flavobacteriia</taxon>
        <taxon>Flavobacteriales</taxon>
        <taxon>Cryomorphaceae</taxon>
        <taxon>Cryomorpha</taxon>
    </lineage>
</organism>
<dbReference type="PANTHER" id="PTHR30441">
    <property type="entry name" value="DUF748 DOMAIN-CONTAINING PROTEIN"/>
    <property type="match status" value="1"/>
</dbReference>
<evidence type="ECO:0000313" key="1">
    <source>
        <dbReference type="EMBL" id="NEN24438.1"/>
    </source>
</evidence>
<dbReference type="PANTHER" id="PTHR30441:SF8">
    <property type="entry name" value="DUF748 DOMAIN-CONTAINING PROTEIN"/>
    <property type="match status" value="1"/>
</dbReference>
<dbReference type="Proteomes" id="UP000486602">
    <property type="component" value="Unassembled WGS sequence"/>
</dbReference>
<comment type="caution">
    <text evidence="1">The sequence shown here is derived from an EMBL/GenBank/DDBJ whole genome shotgun (WGS) entry which is preliminary data.</text>
</comment>
<name>A0A7K3WSD8_9FLAO</name>
<dbReference type="GO" id="GO:0005886">
    <property type="term" value="C:plasma membrane"/>
    <property type="evidence" value="ECO:0007669"/>
    <property type="project" value="TreeGrafter"/>
</dbReference>
<evidence type="ECO:0000313" key="2">
    <source>
        <dbReference type="Proteomes" id="UP000486602"/>
    </source>
</evidence>
<dbReference type="EMBL" id="JAAGVY010000026">
    <property type="protein sequence ID" value="NEN24438.1"/>
    <property type="molecule type" value="Genomic_DNA"/>
</dbReference>
<sequence>MTKSKILLGILIAVVLLIAGLIGLETYLNNKLTNVLKNQIELQLGYEYDIDFDELSVSLIQNELSINQLSFSKSRGSEQDWIFTAGKVEFEGFRGFSFLLGKGFGVDSIVLLEPNIDIKRFAFSDFKADTTATGEPKKKKQKTDSLKVSIGGINCRRGSLNYDPEGPEQFSCDFDFIIKEIEFEGKLKNIEKLWDDSGVLLTDAKYQFSDSVYTMTVESIDLTESDSDISITNFTLESNLSKSAFPKKFGWRKSRFAAHAPIVTVSRPKNFNDSLLVISNVNLDSLYLEIHKDNRYPWPDRVTKLPQGAIAAIKMPIRVDSINFTNSAFKFIGIFDSDIPSVIDIIEINGSLAGLQNIDTVEADLFKFEATSLFMGETRLGMQLTYKYGENDPFELNAEVGETNLSFMSDFLQSVAGIRIDEGRVTKLDLHMTGNKYAERGYVDFYYTNLNITAVDKQTGEKKWLMNVLADIASGVLFWKENPNSNKFRRGDISKERTLYKGFAAQWIEGLFDGILNSVSKVDPSKVKLKKKK</sequence>
<dbReference type="InterPro" id="IPR052894">
    <property type="entry name" value="AsmA-related"/>
</dbReference>
<protein>
    <recommendedName>
        <fullName evidence="3">DUF748 domain-containing protein</fullName>
    </recommendedName>
</protein>
<dbReference type="GO" id="GO:0090313">
    <property type="term" value="P:regulation of protein targeting to membrane"/>
    <property type="evidence" value="ECO:0007669"/>
    <property type="project" value="TreeGrafter"/>
</dbReference>
<dbReference type="AlphaFoldDB" id="A0A7K3WSD8"/>
<reference evidence="1 2" key="1">
    <citation type="submission" date="2020-02" db="EMBL/GenBank/DDBJ databases">
        <title>Out from the shadows clarifying the taxonomy of the family Cryomorphaceae and related taxa by utilizing the GTDB taxonomic framework.</title>
        <authorList>
            <person name="Bowman J.P."/>
        </authorList>
    </citation>
    <scope>NUCLEOTIDE SEQUENCE [LARGE SCALE GENOMIC DNA]</scope>
    <source>
        <strain evidence="1 2">QSSC 1-22</strain>
    </source>
</reference>
<accession>A0A7K3WSD8</accession>
<evidence type="ECO:0008006" key="3">
    <source>
        <dbReference type="Google" id="ProtNLM"/>
    </source>
</evidence>
<proteinExistence type="predicted"/>
<gene>
    <name evidence="1" type="ORF">G3O08_13080</name>
</gene>